<organism evidence="6 7">
    <name type="scientific">Lutispora thermophila DSM 19022</name>
    <dbReference type="NCBI Taxonomy" id="1122184"/>
    <lineage>
        <taxon>Bacteria</taxon>
        <taxon>Bacillati</taxon>
        <taxon>Bacillota</taxon>
        <taxon>Clostridia</taxon>
        <taxon>Lutisporales</taxon>
        <taxon>Lutisporaceae</taxon>
        <taxon>Lutispora</taxon>
    </lineage>
</organism>
<comment type="subcellular location">
    <subcellularLocation>
        <location evidence="1">Cell envelope</location>
    </subcellularLocation>
</comment>
<feature type="transmembrane region" description="Helical" evidence="4">
    <location>
        <begin position="6"/>
        <end position="26"/>
    </location>
</feature>
<reference evidence="6 7" key="1">
    <citation type="submission" date="2016-11" db="EMBL/GenBank/DDBJ databases">
        <authorList>
            <person name="Jaros S."/>
            <person name="Januszkiewicz K."/>
            <person name="Wedrychowicz H."/>
        </authorList>
    </citation>
    <scope>NUCLEOTIDE SEQUENCE [LARGE SCALE GENOMIC DNA]</scope>
    <source>
        <strain evidence="6 7">DSM 19022</strain>
    </source>
</reference>
<evidence type="ECO:0000256" key="4">
    <source>
        <dbReference type="SAM" id="Phobius"/>
    </source>
</evidence>
<sequence>MKFSTYLKYVLTILSILFLSFIIYAINPVIGDKRAQVSYAVKKDLGQSIMVNGIVTAKDKEEISVERGKIVKRLHIRENSIVNKGDILFETDESDLKVDVKRKELELIDAQRELENIKETSLEKENKDNELALKKLEFDIIAKRADLKDLEENYNVSIELYEKGYLSKKDFEATEYKYNKALTELELLENRYELEKEKVQDFVNNYEKKRSEKLDMLIRKIELLKLELNELYKNERKTNTAGISGEVVNLDLEEGEKVNTTGPHITIYDLSELYIDTIVEQRYASYLKLGDTAEITIPGLIGDKIYGSIYSIDKVVSSKTNGEEPGVNIKVKIDKPDEIIKIGYRANVKLMFNSRENAVSVDYRAIVTDRNGNEFAYVVKDGIATRTYVETGIRNDFEVEITKGLTKGDLYIINPSEKMREKDSFRLWRYEIK</sequence>
<dbReference type="Pfam" id="PF25989">
    <property type="entry name" value="YknX_C"/>
    <property type="match status" value="1"/>
</dbReference>
<feature type="domain" description="YknX-like C-terminal permuted SH3-like" evidence="5">
    <location>
        <begin position="365"/>
        <end position="421"/>
    </location>
</feature>
<name>A0A1M6GPI7_9FIRM</name>
<evidence type="ECO:0000256" key="1">
    <source>
        <dbReference type="ARBA" id="ARBA00004196"/>
    </source>
</evidence>
<dbReference type="Gene3D" id="2.40.30.170">
    <property type="match status" value="1"/>
</dbReference>
<dbReference type="OrthoDB" id="9777308at2"/>
<dbReference type="GO" id="GO:0030313">
    <property type="term" value="C:cell envelope"/>
    <property type="evidence" value="ECO:0007669"/>
    <property type="project" value="UniProtKB-SubCell"/>
</dbReference>
<keyword evidence="7" id="KW-1185">Reference proteome</keyword>
<protein>
    <submittedName>
        <fullName evidence="6">RND family efflux transporter, MFP subunit</fullName>
    </submittedName>
</protein>
<dbReference type="AlphaFoldDB" id="A0A1M6GPI7"/>
<evidence type="ECO:0000313" key="6">
    <source>
        <dbReference type="EMBL" id="SHJ11796.1"/>
    </source>
</evidence>
<dbReference type="PANTHER" id="PTHR32347">
    <property type="entry name" value="EFFLUX SYSTEM COMPONENT YKNX-RELATED"/>
    <property type="match status" value="1"/>
</dbReference>
<evidence type="ECO:0000256" key="3">
    <source>
        <dbReference type="SAM" id="Coils"/>
    </source>
</evidence>
<accession>A0A1M6GPI7</accession>
<proteinExistence type="predicted"/>
<dbReference type="InterPro" id="IPR058637">
    <property type="entry name" value="YknX-like_C"/>
</dbReference>
<feature type="coiled-coil region" evidence="3">
    <location>
        <begin position="100"/>
        <end position="234"/>
    </location>
</feature>
<dbReference type="RefSeq" id="WP_073026492.1">
    <property type="nucleotide sequence ID" value="NZ_FQZS01000016.1"/>
</dbReference>
<dbReference type="Gene3D" id="6.20.50.140">
    <property type="match status" value="1"/>
</dbReference>
<keyword evidence="4" id="KW-1133">Transmembrane helix</keyword>
<evidence type="ECO:0000256" key="2">
    <source>
        <dbReference type="ARBA" id="ARBA00023054"/>
    </source>
</evidence>
<dbReference type="InterPro" id="IPR050465">
    <property type="entry name" value="UPF0194_transport"/>
</dbReference>
<dbReference type="EMBL" id="FQZS01000016">
    <property type="protein sequence ID" value="SHJ11796.1"/>
    <property type="molecule type" value="Genomic_DNA"/>
</dbReference>
<dbReference type="Gene3D" id="2.40.50.100">
    <property type="match status" value="1"/>
</dbReference>
<gene>
    <name evidence="6" type="ORF">SAMN02745176_02463</name>
</gene>
<dbReference type="PANTHER" id="PTHR32347:SF14">
    <property type="entry name" value="EFFLUX SYSTEM COMPONENT YKNX-RELATED"/>
    <property type="match status" value="1"/>
</dbReference>
<keyword evidence="4" id="KW-0812">Transmembrane</keyword>
<dbReference type="Proteomes" id="UP000184442">
    <property type="component" value="Unassembled WGS sequence"/>
</dbReference>
<evidence type="ECO:0000313" key="7">
    <source>
        <dbReference type="Proteomes" id="UP000184442"/>
    </source>
</evidence>
<evidence type="ECO:0000259" key="5">
    <source>
        <dbReference type="Pfam" id="PF25989"/>
    </source>
</evidence>
<keyword evidence="2 3" id="KW-0175">Coiled coil</keyword>
<dbReference type="STRING" id="1122184.SAMN02745176_02463"/>
<keyword evidence="4" id="KW-0472">Membrane</keyword>